<sequence>MSPGKNRKVVKVNTGYDSPWGDDKEGIAIGPLQESYVVFPQQSQPFSLESAPPDLRLSLSDWWTRLTNWHTYCFLSTMKPGSGVLVVVLVVRAGADHGQYHVLIIGECVDHPPYESRTITSSFFYTSNWEPRTQAKRSCINARVRKGGKDRKIRVGAGSQTI</sequence>
<dbReference type="GeneID" id="39582709"/>
<name>A0A3N2PTK5_SODAK</name>
<dbReference type="Proteomes" id="UP000272025">
    <property type="component" value="Unassembled WGS sequence"/>
</dbReference>
<gene>
    <name evidence="1" type="ORF">SODALDRAFT_360111</name>
</gene>
<dbReference type="EMBL" id="ML119056">
    <property type="protein sequence ID" value="ROT37821.1"/>
    <property type="molecule type" value="Genomic_DNA"/>
</dbReference>
<organism evidence="1 2">
    <name type="scientific">Sodiomyces alkalinus (strain CBS 110278 / VKM F-3762 / F11)</name>
    <name type="common">Alkaliphilic filamentous fungus</name>
    <dbReference type="NCBI Taxonomy" id="1314773"/>
    <lineage>
        <taxon>Eukaryota</taxon>
        <taxon>Fungi</taxon>
        <taxon>Dikarya</taxon>
        <taxon>Ascomycota</taxon>
        <taxon>Pezizomycotina</taxon>
        <taxon>Sordariomycetes</taxon>
        <taxon>Hypocreomycetidae</taxon>
        <taxon>Glomerellales</taxon>
        <taxon>Plectosphaerellaceae</taxon>
        <taxon>Sodiomyces</taxon>
    </lineage>
</organism>
<dbReference type="AlphaFoldDB" id="A0A3N2PTK5"/>
<proteinExistence type="predicted"/>
<dbReference type="RefSeq" id="XP_028465627.1">
    <property type="nucleotide sequence ID" value="XM_028614231.1"/>
</dbReference>
<evidence type="ECO:0000313" key="2">
    <source>
        <dbReference type="Proteomes" id="UP000272025"/>
    </source>
</evidence>
<accession>A0A3N2PTK5</accession>
<protein>
    <submittedName>
        <fullName evidence="1">Uncharacterized protein</fullName>
    </submittedName>
</protein>
<evidence type="ECO:0000313" key="1">
    <source>
        <dbReference type="EMBL" id="ROT37821.1"/>
    </source>
</evidence>
<reference evidence="1 2" key="1">
    <citation type="journal article" date="2018" name="Mol. Ecol.">
        <title>The obligate alkalophilic soda-lake fungus Sodiomyces alkalinus has shifted to a protein diet.</title>
        <authorList>
            <person name="Grum-Grzhimaylo A.A."/>
            <person name="Falkoski D.L."/>
            <person name="van den Heuvel J."/>
            <person name="Valero-Jimenez C.A."/>
            <person name="Min B."/>
            <person name="Choi I.G."/>
            <person name="Lipzen A."/>
            <person name="Daum C.G."/>
            <person name="Aanen D.K."/>
            <person name="Tsang A."/>
            <person name="Henrissat B."/>
            <person name="Bilanenko E.N."/>
            <person name="de Vries R.P."/>
            <person name="van Kan J.A.L."/>
            <person name="Grigoriev I.V."/>
            <person name="Debets A.J.M."/>
        </authorList>
    </citation>
    <scope>NUCLEOTIDE SEQUENCE [LARGE SCALE GENOMIC DNA]</scope>
    <source>
        <strain evidence="1 2">F11</strain>
    </source>
</reference>
<keyword evidence="2" id="KW-1185">Reference proteome</keyword>